<evidence type="ECO:0000256" key="4">
    <source>
        <dbReference type="ARBA" id="ARBA00022729"/>
    </source>
</evidence>
<dbReference type="AlphaFoldDB" id="A0A1R4H3N4"/>
<gene>
    <name evidence="9" type="primary">corB</name>
    <name evidence="9" type="ORF">CRENPOLYSF1_1470002</name>
</gene>
<keyword evidence="10" id="KW-1185">Reference proteome</keyword>
<keyword evidence="4" id="KW-0732">Signal</keyword>
<evidence type="ECO:0000256" key="6">
    <source>
        <dbReference type="ARBA" id="ARBA00023004"/>
    </source>
</evidence>
<feature type="domain" description="Cytochrome c" evidence="8">
    <location>
        <begin position="404"/>
        <end position="647"/>
    </location>
</feature>
<dbReference type="PROSITE" id="PS51007">
    <property type="entry name" value="CYTC"/>
    <property type="match status" value="1"/>
</dbReference>
<dbReference type="Proteomes" id="UP000195667">
    <property type="component" value="Unassembled WGS sequence"/>
</dbReference>
<comment type="subcellular location">
    <subcellularLocation>
        <location evidence="1">Cell envelope</location>
    </subcellularLocation>
</comment>
<evidence type="ECO:0000256" key="1">
    <source>
        <dbReference type="ARBA" id="ARBA00004196"/>
    </source>
</evidence>
<accession>A0A1R4H3N4</accession>
<dbReference type="PANTHER" id="PTHR30600">
    <property type="entry name" value="CYTOCHROME C PEROXIDASE-RELATED"/>
    <property type="match status" value="1"/>
</dbReference>
<dbReference type="GO" id="GO:0020037">
    <property type="term" value="F:heme binding"/>
    <property type="evidence" value="ECO:0007669"/>
    <property type="project" value="InterPro"/>
</dbReference>
<evidence type="ECO:0000256" key="3">
    <source>
        <dbReference type="ARBA" id="ARBA00022723"/>
    </source>
</evidence>
<keyword evidence="6 7" id="KW-0408">Iron</keyword>
<evidence type="ECO:0000256" key="2">
    <source>
        <dbReference type="ARBA" id="ARBA00022617"/>
    </source>
</evidence>
<dbReference type="InterPro" id="IPR036909">
    <property type="entry name" value="Cyt_c-like_dom_sf"/>
</dbReference>
<protein>
    <submittedName>
        <fullName evidence="9">CorB</fullName>
    </submittedName>
</protein>
<sequence>MDNRQHFTILSKPFFSLILPGGVFLLTVLVSNKVSALGNTPPSLKGVAIPVTPGLLNGKTPIVINKTAAIALGKALFWDSAVGSDGMACASCHFHAGADRRVTNQLETGSLHKTATGKTFQKTASGGLGGVNYTLKRSDFPLYKLADPAKKDAKVLFSTDDVVTSSGVFLNRFKGLNVNSSLVDDCISIKDAVFHSGAVNTRQTLPRQAPSVINAAFNFRNFWDGRANNIFNGVSAFGARDSKAGVWIMSNGKARKQTLRLANASLASQAVAPVLSNTEMSCAQRSFPDVGRKLLSYRPLATQEIHAEDSVLGGLRQTSGKGLIASYQDLIKAAFAPRYWSGNGDFGRPVAKNAQPYNQMEANFSLFFGLALQLYQQTLISDQSPFDSPRVPGENPQFPEDLTTPQARGLRVFMSSNCINCHKGATLSSAAHPDLFNPAFAYTSLRLVNRKTFTGGLSGDPVVLGLMDEGYFNTSVTPDNHDLGIGGRDPFGNPLSFVQQYVQKLLTGKSLNDPIIINSCDMDGLFLNEYVSTELRKDPYISGSCGTRAFYAQIPKVAVLQAELKKGKLARDIVAVNGAFKTPTLRNVELTGPYMHNGSLLTLEQVVDFYFRGGNVSNAAHPARLLTARPITPEDKADLVAFLKSLTDERVRFERAPFDHPQLRIPHGHSTRVDPKNTKQAEDLFLTLPAIGKKGRDAKLGPLKAFETYLKP</sequence>
<evidence type="ECO:0000313" key="10">
    <source>
        <dbReference type="Proteomes" id="UP000195667"/>
    </source>
</evidence>
<evidence type="ECO:0000313" key="9">
    <source>
        <dbReference type="EMBL" id="SJM90459.1"/>
    </source>
</evidence>
<evidence type="ECO:0000259" key="8">
    <source>
        <dbReference type="PROSITE" id="PS51007"/>
    </source>
</evidence>
<name>A0A1R4H3N4_9GAMM</name>
<dbReference type="InterPro" id="IPR051395">
    <property type="entry name" value="Cytochrome_c_Peroxidase/MauG"/>
</dbReference>
<dbReference type="EMBL" id="FUKI01000054">
    <property type="protein sequence ID" value="SJM90459.1"/>
    <property type="molecule type" value="Genomic_DNA"/>
</dbReference>
<keyword evidence="3 7" id="KW-0479">Metal-binding</keyword>
<dbReference type="OrthoDB" id="9805202at2"/>
<dbReference type="GO" id="GO:0030313">
    <property type="term" value="C:cell envelope"/>
    <property type="evidence" value="ECO:0007669"/>
    <property type="project" value="UniProtKB-SubCell"/>
</dbReference>
<dbReference type="SUPFAM" id="SSF46626">
    <property type="entry name" value="Cytochrome c"/>
    <property type="match status" value="2"/>
</dbReference>
<dbReference type="Gene3D" id="1.10.760.10">
    <property type="entry name" value="Cytochrome c-like domain"/>
    <property type="match status" value="2"/>
</dbReference>
<keyword evidence="5" id="KW-0560">Oxidoreductase</keyword>
<dbReference type="GO" id="GO:0009055">
    <property type="term" value="F:electron transfer activity"/>
    <property type="evidence" value="ECO:0007669"/>
    <property type="project" value="InterPro"/>
</dbReference>
<reference evidence="10" key="1">
    <citation type="submission" date="2017-02" db="EMBL/GenBank/DDBJ databases">
        <authorList>
            <person name="Daims H."/>
        </authorList>
    </citation>
    <scope>NUCLEOTIDE SEQUENCE [LARGE SCALE GENOMIC DNA]</scope>
</reference>
<dbReference type="Pfam" id="PF03150">
    <property type="entry name" value="CCP_MauG"/>
    <property type="match status" value="1"/>
</dbReference>
<evidence type="ECO:0000256" key="5">
    <source>
        <dbReference type="ARBA" id="ARBA00023002"/>
    </source>
</evidence>
<organism evidence="9 10">
    <name type="scientific">Crenothrix polyspora</name>
    <dbReference type="NCBI Taxonomy" id="360316"/>
    <lineage>
        <taxon>Bacteria</taxon>
        <taxon>Pseudomonadati</taxon>
        <taxon>Pseudomonadota</taxon>
        <taxon>Gammaproteobacteria</taxon>
        <taxon>Methylococcales</taxon>
        <taxon>Crenotrichaceae</taxon>
        <taxon>Crenothrix</taxon>
    </lineage>
</organism>
<dbReference type="PANTHER" id="PTHR30600:SF10">
    <property type="entry name" value="BLL6722 PROTEIN"/>
    <property type="match status" value="1"/>
</dbReference>
<dbReference type="InterPro" id="IPR009056">
    <property type="entry name" value="Cyt_c-like_dom"/>
</dbReference>
<dbReference type="GO" id="GO:0004130">
    <property type="term" value="F:cytochrome-c peroxidase activity"/>
    <property type="evidence" value="ECO:0007669"/>
    <property type="project" value="TreeGrafter"/>
</dbReference>
<keyword evidence="2 7" id="KW-0349">Heme</keyword>
<evidence type="ECO:0000256" key="7">
    <source>
        <dbReference type="PROSITE-ProRule" id="PRU00433"/>
    </source>
</evidence>
<proteinExistence type="predicted"/>
<dbReference type="RefSeq" id="WP_087142544.1">
    <property type="nucleotide sequence ID" value="NZ_FUKI01000054.1"/>
</dbReference>
<dbReference type="GO" id="GO:0046872">
    <property type="term" value="F:metal ion binding"/>
    <property type="evidence" value="ECO:0007669"/>
    <property type="project" value="UniProtKB-KW"/>
</dbReference>
<dbReference type="InterPro" id="IPR004852">
    <property type="entry name" value="Di-haem_cyt_c_peroxidsae"/>
</dbReference>